<sequence>MSCGNIPEGQGTAEEEQVAMPRRKQVRRVDKNTCQRCKISKSMYIVRNVTFCKPCFETAVFGRFVKLLHPPLQTPQSGSSSSRNAVSHAIRPPRQAGDVLIALSSGAGSTAMLDLLLSRSYVGRGDGAVTDKTKGEKEPIWGKGWVVYVEFAGVLDGVEDRLEDVKGWVERLDKGLGWIGVRAEDVFDGELKNRLRDIAGLASQDSGQEVEDTIAIDLKDADLPLFSTPLSSASSTTPLDHLRKLIASLPPPSRPALLSNILSSLLTLISQTIPNISHLLRGETSTRQAQRLISGTASGRGWSLPLELSAARKDDDGLVRLKPMKDLSVKEAAVYCNLKGFNGFTRNDRRWDAAGPAGKRDARGKGGVTSLEMLTEQFIAGLSVTHPSTVSTINRTGDKLVFPGEASNSPTCPVCQLPVDPSALEWKSRSALTSLPTKTNPVASPSAGENTTPLAPLLCYACLTTFTPPTVNARTASTQNEPVPLPLWIGENVARQQGNVVERATMKDQIKDFLIQDA</sequence>
<dbReference type="GO" id="GO:0016783">
    <property type="term" value="F:sulfurtransferase activity"/>
    <property type="evidence" value="ECO:0007669"/>
    <property type="project" value="TreeGrafter"/>
</dbReference>
<dbReference type="OrthoDB" id="25129at2759"/>
<dbReference type="PANTHER" id="PTHR20882">
    <property type="entry name" value="CYTOPLASMIC TRNA 2-THIOLATION PROTEIN 2"/>
    <property type="match status" value="1"/>
</dbReference>
<accession>A0A5M6BVW5</accession>
<keyword evidence="5" id="KW-1185">Reference proteome</keyword>
<evidence type="ECO:0000256" key="2">
    <source>
        <dbReference type="ARBA" id="ARBA00022694"/>
    </source>
</evidence>
<keyword evidence="2 3" id="KW-0819">tRNA processing</keyword>
<dbReference type="EMBL" id="CP144054">
    <property type="protein sequence ID" value="WWD18150.1"/>
    <property type="molecule type" value="Genomic_DNA"/>
</dbReference>
<reference evidence="4" key="2">
    <citation type="submission" date="2024-01" db="EMBL/GenBank/DDBJ databases">
        <title>Comparative genomics of Cryptococcus and Kwoniella reveals pathogenesis evolution and contrasting modes of karyotype evolution via chromosome fusion or intercentromeric recombination.</title>
        <authorList>
            <person name="Coelho M.A."/>
            <person name="David-Palma M."/>
            <person name="Shea T."/>
            <person name="Bowers K."/>
            <person name="McGinley-Smith S."/>
            <person name="Mohammad A.W."/>
            <person name="Gnirke A."/>
            <person name="Yurkov A.M."/>
            <person name="Nowrousian M."/>
            <person name="Sun S."/>
            <person name="Cuomo C.A."/>
            <person name="Heitman J."/>
        </authorList>
    </citation>
    <scope>NUCLEOTIDE SEQUENCE</scope>
    <source>
        <strain evidence="4">CBS 12478</strain>
    </source>
</reference>
<dbReference type="Pfam" id="PF10288">
    <property type="entry name" value="CTU2"/>
    <property type="match status" value="1"/>
</dbReference>
<dbReference type="Gene3D" id="3.40.50.620">
    <property type="entry name" value="HUPs"/>
    <property type="match status" value="1"/>
</dbReference>
<gene>
    <name evidence="3" type="primary">NCS2</name>
    <name evidence="3" type="synonym">CTU2</name>
    <name evidence="4" type="ORF">CI109_102599</name>
</gene>
<comment type="similarity">
    <text evidence="3">Belongs to the CTU2/NCS2 family.</text>
</comment>
<comment type="pathway">
    <text evidence="3">tRNA modification; 5-methoxycarbonylmethyl-2-thiouridine-tRNA biosynthesis.</text>
</comment>
<organism evidence="4 5">
    <name type="scientific">Kwoniella shandongensis</name>
    <dbReference type="NCBI Taxonomy" id="1734106"/>
    <lineage>
        <taxon>Eukaryota</taxon>
        <taxon>Fungi</taxon>
        <taxon>Dikarya</taxon>
        <taxon>Basidiomycota</taxon>
        <taxon>Agaricomycotina</taxon>
        <taxon>Tremellomycetes</taxon>
        <taxon>Tremellales</taxon>
        <taxon>Cryptococcaceae</taxon>
        <taxon>Kwoniella</taxon>
    </lineage>
</organism>
<evidence type="ECO:0000256" key="3">
    <source>
        <dbReference type="HAMAP-Rule" id="MF_03054"/>
    </source>
</evidence>
<dbReference type="GO" id="GO:0032447">
    <property type="term" value="P:protein urmylation"/>
    <property type="evidence" value="ECO:0007669"/>
    <property type="project" value="UniProtKB-UniRule"/>
</dbReference>
<dbReference type="Proteomes" id="UP000322225">
    <property type="component" value="Chromosome 4"/>
</dbReference>
<evidence type="ECO:0000256" key="1">
    <source>
        <dbReference type="ARBA" id="ARBA00022490"/>
    </source>
</evidence>
<dbReference type="GO" id="GO:0005829">
    <property type="term" value="C:cytosol"/>
    <property type="evidence" value="ECO:0007669"/>
    <property type="project" value="TreeGrafter"/>
</dbReference>
<keyword evidence="1 3" id="KW-0963">Cytoplasm</keyword>
<dbReference type="GO" id="GO:0000049">
    <property type="term" value="F:tRNA binding"/>
    <property type="evidence" value="ECO:0007669"/>
    <property type="project" value="InterPro"/>
</dbReference>
<dbReference type="PANTHER" id="PTHR20882:SF14">
    <property type="entry name" value="CYTOPLASMIC TRNA 2-THIOLATION PROTEIN 2"/>
    <property type="match status" value="1"/>
</dbReference>
<comment type="subcellular location">
    <subcellularLocation>
        <location evidence="3">Cytoplasm</location>
    </subcellularLocation>
</comment>
<dbReference type="HAMAP" id="MF_03054">
    <property type="entry name" value="CTU2"/>
    <property type="match status" value="1"/>
</dbReference>
<evidence type="ECO:0000313" key="5">
    <source>
        <dbReference type="Proteomes" id="UP000322225"/>
    </source>
</evidence>
<dbReference type="GO" id="GO:0002143">
    <property type="term" value="P:tRNA wobble position uridine thiolation"/>
    <property type="evidence" value="ECO:0007669"/>
    <property type="project" value="TreeGrafter"/>
</dbReference>
<dbReference type="InterPro" id="IPR014729">
    <property type="entry name" value="Rossmann-like_a/b/a_fold"/>
</dbReference>
<protein>
    <recommendedName>
        <fullName evidence="3">Cytoplasmic tRNA 2-thiolation protein 2</fullName>
    </recommendedName>
</protein>
<name>A0A5M6BVW5_9TREE</name>
<comment type="function">
    <text evidence="3">Plays a central role in 2-thiolation of mcm(5)S(2)U at tRNA wobble positions of tRNA(Lys), tRNA(Glu) and tRNA(Gln). May act by forming a heterodimer with NCS6 that ligates sulfur from thiocarboxylated URM1 onto the uridine of tRNAs at wobble position. Prior mcm(5) tRNA modification by the elongator complex is required for 2-thiolation. May also be involved in protein urmylation.</text>
</comment>
<dbReference type="GO" id="GO:0016779">
    <property type="term" value="F:nucleotidyltransferase activity"/>
    <property type="evidence" value="ECO:0007669"/>
    <property type="project" value="UniProtKB-UniRule"/>
</dbReference>
<dbReference type="AlphaFoldDB" id="A0A5M6BVW5"/>
<dbReference type="InterPro" id="IPR019407">
    <property type="entry name" value="CTU2"/>
</dbReference>
<proteinExistence type="inferred from homology"/>
<reference evidence="4" key="1">
    <citation type="submission" date="2017-08" db="EMBL/GenBank/DDBJ databases">
        <authorList>
            <person name="Cuomo C."/>
            <person name="Billmyre B."/>
            <person name="Heitman J."/>
        </authorList>
    </citation>
    <scope>NUCLEOTIDE SEQUENCE</scope>
    <source>
        <strain evidence="4">CBS 12478</strain>
    </source>
</reference>
<evidence type="ECO:0000313" key="4">
    <source>
        <dbReference type="EMBL" id="WWD18150.1"/>
    </source>
</evidence>